<dbReference type="SMART" id="SM00271">
    <property type="entry name" value="DnaJ"/>
    <property type="match status" value="1"/>
</dbReference>
<keyword evidence="7 13" id="KW-1133">Transmembrane helix</keyword>
<dbReference type="PROSITE" id="PS50076">
    <property type="entry name" value="DNAJ_2"/>
    <property type="match status" value="1"/>
</dbReference>
<dbReference type="Proteomes" id="UP000594454">
    <property type="component" value="Chromosome 5"/>
</dbReference>
<feature type="compositionally biased region" description="Basic and acidic residues" evidence="12">
    <location>
        <begin position="252"/>
        <end position="267"/>
    </location>
</feature>
<evidence type="ECO:0000259" key="17">
    <source>
        <dbReference type="PROSITE" id="PS51294"/>
    </source>
</evidence>
<dbReference type="InterPro" id="IPR036869">
    <property type="entry name" value="J_dom_sf"/>
</dbReference>
<dbReference type="InterPro" id="IPR052606">
    <property type="entry name" value="DnaJ_domain_protein"/>
</dbReference>
<feature type="region of interest" description="Disordered" evidence="12">
    <location>
        <begin position="449"/>
        <end position="532"/>
    </location>
</feature>
<evidence type="ECO:0000259" key="16">
    <source>
        <dbReference type="PROSITE" id="PS50090"/>
    </source>
</evidence>
<organism evidence="18 19">
    <name type="scientific">Hermetia illucens</name>
    <name type="common">Black soldier fly</name>
    <dbReference type="NCBI Taxonomy" id="343691"/>
    <lineage>
        <taxon>Eukaryota</taxon>
        <taxon>Metazoa</taxon>
        <taxon>Ecdysozoa</taxon>
        <taxon>Arthropoda</taxon>
        <taxon>Hexapoda</taxon>
        <taxon>Insecta</taxon>
        <taxon>Pterygota</taxon>
        <taxon>Neoptera</taxon>
        <taxon>Endopterygota</taxon>
        <taxon>Diptera</taxon>
        <taxon>Brachycera</taxon>
        <taxon>Stratiomyomorpha</taxon>
        <taxon>Stratiomyidae</taxon>
        <taxon>Hermetiinae</taxon>
        <taxon>Hermetia</taxon>
    </lineage>
</organism>
<dbReference type="InterPro" id="IPR001005">
    <property type="entry name" value="SANT/Myb"/>
</dbReference>
<evidence type="ECO:0000256" key="1">
    <source>
        <dbReference type="ARBA" id="ARBA00004123"/>
    </source>
</evidence>
<dbReference type="InterPro" id="IPR017930">
    <property type="entry name" value="Myb_dom"/>
</dbReference>
<dbReference type="OMA" id="AAYWERK"/>
<dbReference type="InParanoid" id="A0A7R8UZZ1"/>
<dbReference type="FunFam" id="1.10.10.60:FF:000180">
    <property type="entry name" value="DnaJ (Hsp40) homolog, subfamily C, member 2"/>
    <property type="match status" value="1"/>
</dbReference>
<gene>
    <name evidence="18" type="ORF">HERILL_LOCUS12765</name>
</gene>
<evidence type="ECO:0000256" key="12">
    <source>
        <dbReference type="SAM" id="MobiDB-lite"/>
    </source>
</evidence>
<dbReference type="InterPro" id="IPR001623">
    <property type="entry name" value="DnaJ_domain"/>
</dbReference>
<evidence type="ECO:0000256" key="13">
    <source>
        <dbReference type="SAM" id="Phobius"/>
    </source>
</evidence>
<dbReference type="Pfam" id="PF23082">
    <property type="entry name" value="Myb_DNA-binding_2"/>
    <property type="match status" value="1"/>
</dbReference>
<dbReference type="AlphaFoldDB" id="A0A7R8UZZ1"/>
<feature type="signal peptide" evidence="14">
    <location>
        <begin position="1"/>
        <end position="19"/>
    </location>
</feature>
<dbReference type="OrthoDB" id="1420887at2759"/>
<keyword evidence="4 13" id="KW-0812">Transmembrane</keyword>
<proteinExistence type="predicted"/>
<dbReference type="InterPro" id="IPR018253">
    <property type="entry name" value="DnaJ_domain_CS"/>
</dbReference>
<keyword evidence="10" id="KW-0539">Nucleus</keyword>
<comment type="subcellular location">
    <subcellularLocation>
        <location evidence="2">Cytoplasm</location>
        <location evidence="2">Cytosol</location>
    </subcellularLocation>
    <subcellularLocation>
        <location evidence="11">Endomembrane system</location>
        <topology evidence="11">Single-pass membrane protein</topology>
    </subcellularLocation>
    <subcellularLocation>
        <location evidence="1">Nucleus</location>
    </subcellularLocation>
</comment>
<dbReference type="PROSITE" id="PS51257">
    <property type="entry name" value="PROKAR_LIPOPROTEIN"/>
    <property type="match status" value="1"/>
</dbReference>
<dbReference type="CDD" id="cd06257">
    <property type="entry name" value="DnaJ"/>
    <property type="match status" value="1"/>
</dbReference>
<dbReference type="Pfam" id="PF00249">
    <property type="entry name" value="Myb_DNA-binding"/>
    <property type="match status" value="1"/>
</dbReference>
<feature type="chain" id="PRO_5030968458" description="DnaJ homolog subfamily C member 2" evidence="14">
    <location>
        <begin position="20"/>
        <end position="532"/>
    </location>
</feature>
<feature type="domain" description="J" evidence="15">
    <location>
        <begin position="37"/>
        <end position="101"/>
    </location>
</feature>
<feature type="region of interest" description="Disordered" evidence="12">
    <location>
        <begin position="252"/>
        <end position="271"/>
    </location>
</feature>
<evidence type="ECO:0000256" key="3">
    <source>
        <dbReference type="ARBA" id="ARBA00014469"/>
    </source>
</evidence>
<keyword evidence="8 13" id="KW-0472">Membrane</keyword>
<evidence type="ECO:0000259" key="15">
    <source>
        <dbReference type="PROSITE" id="PS50076"/>
    </source>
</evidence>
<dbReference type="GO" id="GO:0005829">
    <property type="term" value="C:cytosol"/>
    <property type="evidence" value="ECO:0007669"/>
    <property type="project" value="UniProtKB-SubCell"/>
</dbReference>
<feature type="compositionally biased region" description="Basic residues" evidence="12">
    <location>
        <begin position="506"/>
        <end position="520"/>
    </location>
</feature>
<evidence type="ECO:0000256" key="9">
    <source>
        <dbReference type="ARBA" id="ARBA00023186"/>
    </source>
</evidence>
<evidence type="ECO:0000256" key="5">
    <source>
        <dbReference type="ARBA" id="ARBA00022729"/>
    </source>
</evidence>
<sequence length="532" mass="60907">MKNVCISVILIGLACSAAAWDTEELEIFDLVEEINQNFYELLGVAQDAPLSDLKRAFRNLSIVLHPDKNDAEDANERFRNLVSVYEVLKDKSKREKYDKVLKDGLPNWKSALYYYRRVRKLGMAEILAILFAIATIGQYLVAWGVYFEKKYTAEQLFGTKIKKLQKKNKVSVGLDNILSEIPTPSVKNTLPFQIPWLIWNAPSLLKSAFLTVNEITQQELEKKRRKAEELKRQREIEEEIIKQKEAKKELKETLRKRKQETSKAPEKTEEELAGYSRIKARALNDGDAIRAVKSTKATFSGGFWSDEDLVDLVRLVKKYPAGTADRWELIAEHMSRNVAEITFMAAKLKENGYRIPGHTESVAENIIQEAEQVRKEKVKTKKSTAATAPSNETLWTQEQQQALEAAITKYPKASSGDRWAKIANNVPGKTREECLQRYKYLVELVKSQREAKKSESETNQQTEEVADDGGVNAEETVSNATETSNVEEIEEEVEEVEEEIVQPVKNKGKPRNKRKERKKRMEFSSDEDDYSD</sequence>
<dbReference type="SUPFAM" id="SSF46689">
    <property type="entry name" value="Homeodomain-like"/>
    <property type="match status" value="2"/>
</dbReference>
<dbReference type="CDD" id="cd00167">
    <property type="entry name" value="SANT"/>
    <property type="match status" value="2"/>
</dbReference>
<dbReference type="Gene3D" id="1.10.287.110">
    <property type="entry name" value="DnaJ domain"/>
    <property type="match status" value="1"/>
</dbReference>
<evidence type="ECO:0000256" key="4">
    <source>
        <dbReference type="ARBA" id="ARBA00022692"/>
    </source>
</evidence>
<keyword evidence="5 14" id="KW-0732">Signal</keyword>
<reference evidence="18 19" key="1">
    <citation type="submission" date="2020-11" db="EMBL/GenBank/DDBJ databases">
        <authorList>
            <person name="Wallbank WR R."/>
            <person name="Pardo Diaz C."/>
            <person name="Kozak K."/>
            <person name="Martin S."/>
            <person name="Jiggins C."/>
            <person name="Moest M."/>
            <person name="Warren A I."/>
            <person name="Generalovic N T."/>
            <person name="Byers J.R.P. K."/>
            <person name="Montejo-Kovacevich G."/>
            <person name="Yen C E."/>
        </authorList>
    </citation>
    <scope>NUCLEOTIDE SEQUENCE [LARGE SCALE GENOMIC DNA]</scope>
</reference>
<accession>A0A7R8UZZ1</accession>
<protein>
    <recommendedName>
        <fullName evidence="3">DnaJ homolog subfamily C member 2</fullName>
    </recommendedName>
</protein>
<keyword evidence="6" id="KW-0677">Repeat</keyword>
<name>A0A7R8UZZ1_HERIL</name>
<feature type="domain" description="Myb-like" evidence="16">
    <location>
        <begin position="395"/>
        <end position="442"/>
    </location>
</feature>
<dbReference type="Gene3D" id="1.10.10.60">
    <property type="entry name" value="Homeodomain-like"/>
    <property type="match status" value="2"/>
</dbReference>
<dbReference type="Pfam" id="PF00226">
    <property type="entry name" value="DnaJ"/>
    <property type="match status" value="1"/>
</dbReference>
<evidence type="ECO:0000256" key="7">
    <source>
        <dbReference type="ARBA" id="ARBA00022989"/>
    </source>
</evidence>
<evidence type="ECO:0000313" key="18">
    <source>
        <dbReference type="EMBL" id="CAD7090271.1"/>
    </source>
</evidence>
<evidence type="ECO:0000256" key="2">
    <source>
        <dbReference type="ARBA" id="ARBA00004514"/>
    </source>
</evidence>
<feature type="compositionally biased region" description="Polar residues" evidence="12">
    <location>
        <begin position="475"/>
        <end position="484"/>
    </location>
</feature>
<feature type="compositionally biased region" description="Acidic residues" evidence="12">
    <location>
        <begin position="485"/>
        <end position="500"/>
    </location>
</feature>
<dbReference type="PANTHER" id="PTHR44653:SF2">
    <property type="entry name" value="DNAJ HOMOLOG SUBFAMILY C MEMBER 1"/>
    <property type="match status" value="1"/>
</dbReference>
<dbReference type="GO" id="GO:0012505">
    <property type="term" value="C:endomembrane system"/>
    <property type="evidence" value="ECO:0007669"/>
    <property type="project" value="UniProtKB-SubCell"/>
</dbReference>
<dbReference type="EMBL" id="LR899013">
    <property type="protein sequence ID" value="CAD7090271.1"/>
    <property type="molecule type" value="Genomic_DNA"/>
</dbReference>
<evidence type="ECO:0000256" key="8">
    <source>
        <dbReference type="ARBA" id="ARBA00023136"/>
    </source>
</evidence>
<dbReference type="InterPro" id="IPR009057">
    <property type="entry name" value="Homeodomain-like_sf"/>
</dbReference>
<dbReference type="PROSITE" id="PS50090">
    <property type="entry name" value="MYB_LIKE"/>
    <property type="match status" value="1"/>
</dbReference>
<keyword evidence="19" id="KW-1185">Reference proteome</keyword>
<dbReference type="PANTHER" id="PTHR44653">
    <property type="entry name" value="DNAJ HOMOLOG SUBFAMILY C MEMBER 1"/>
    <property type="match status" value="1"/>
</dbReference>
<dbReference type="SUPFAM" id="SSF46565">
    <property type="entry name" value="Chaperone J-domain"/>
    <property type="match status" value="1"/>
</dbReference>
<evidence type="ECO:0000256" key="11">
    <source>
        <dbReference type="ARBA" id="ARBA00037847"/>
    </source>
</evidence>
<evidence type="ECO:0000256" key="14">
    <source>
        <dbReference type="SAM" id="SignalP"/>
    </source>
</evidence>
<keyword evidence="9" id="KW-0143">Chaperone</keyword>
<evidence type="ECO:0000256" key="6">
    <source>
        <dbReference type="ARBA" id="ARBA00022737"/>
    </source>
</evidence>
<dbReference type="PROSITE" id="PS51294">
    <property type="entry name" value="HTH_MYB"/>
    <property type="match status" value="1"/>
</dbReference>
<feature type="transmembrane region" description="Helical" evidence="13">
    <location>
        <begin position="126"/>
        <end position="147"/>
    </location>
</feature>
<feature type="domain" description="HTH myb-type" evidence="17">
    <location>
        <begin position="395"/>
        <end position="446"/>
    </location>
</feature>
<evidence type="ECO:0000256" key="10">
    <source>
        <dbReference type="ARBA" id="ARBA00023242"/>
    </source>
</evidence>
<dbReference type="PROSITE" id="PS00636">
    <property type="entry name" value="DNAJ_1"/>
    <property type="match status" value="1"/>
</dbReference>
<dbReference type="SMART" id="SM00717">
    <property type="entry name" value="SANT"/>
    <property type="match status" value="2"/>
</dbReference>
<evidence type="ECO:0000313" key="19">
    <source>
        <dbReference type="Proteomes" id="UP000594454"/>
    </source>
</evidence>
<dbReference type="FunCoup" id="A0A7R8UZZ1">
    <property type="interactions" value="1224"/>
</dbReference>
<dbReference type="GO" id="GO:0005634">
    <property type="term" value="C:nucleus"/>
    <property type="evidence" value="ECO:0007669"/>
    <property type="project" value="UniProtKB-SubCell"/>
</dbReference>
<dbReference type="PRINTS" id="PR00625">
    <property type="entry name" value="JDOMAIN"/>
</dbReference>